<dbReference type="InterPro" id="IPR011044">
    <property type="entry name" value="Quino_amine_DH_bsu"/>
</dbReference>
<dbReference type="InterPro" id="IPR051200">
    <property type="entry name" value="Host-pathogen_enzymatic-act"/>
</dbReference>
<proteinExistence type="predicted"/>
<accession>X0VRB1</accession>
<dbReference type="Gene3D" id="2.130.10.10">
    <property type="entry name" value="YVTN repeat-like/Quinoprotein amine dehydrogenase"/>
    <property type="match status" value="1"/>
</dbReference>
<sequence length="251" mass="27494">MGGYTSGKIIRMMNPATGKMVDEIEVSYRPYFIYALPGGQAIVGHTLRPWEEEVYACEVLDMNSNTVAKTLYYKGIVLEVLHPPEGKFYIGITDVDQKYGGYTLVEFDPQTNDTVGEPITLRTDFMFETAAFATSSKIYAPKPPAEGEMSSGWTLAVLEFPSGNTLKTIPVSDWPHDIIVVGQKTYVTQFSGVPTLDPENQGTISVIDVNTDQVLKTLTVCTGPQHIAYSESTGKIYVACVKGKISVIDPS</sequence>
<dbReference type="EMBL" id="BARS01036379">
    <property type="protein sequence ID" value="GAG14978.1"/>
    <property type="molecule type" value="Genomic_DNA"/>
</dbReference>
<name>X0VRB1_9ZZZZ</name>
<feature type="non-terminal residue" evidence="1">
    <location>
        <position position="251"/>
    </location>
</feature>
<dbReference type="PANTHER" id="PTHR47197:SF3">
    <property type="entry name" value="DIHYDRO-HEME D1 DEHYDROGENASE"/>
    <property type="match status" value="1"/>
</dbReference>
<dbReference type="SUPFAM" id="SSF50969">
    <property type="entry name" value="YVTN repeat-like/Quinoprotein amine dehydrogenase"/>
    <property type="match status" value="1"/>
</dbReference>
<protein>
    <recommendedName>
        <fullName evidence="2">YncE family protein</fullName>
    </recommendedName>
</protein>
<organism evidence="1">
    <name type="scientific">marine sediment metagenome</name>
    <dbReference type="NCBI Taxonomy" id="412755"/>
    <lineage>
        <taxon>unclassified sequences</taxon>
        <taxon>metagenomes</taxon>
        <taxon>ecological metagenomes</taxon>
    </lineage>
</organism>
<reference evidence="1" key="1">
    <citation type="journal article" date="2014" name="Front. Microbiol.">
        <title>High frequency of phylogenetically diverse reductive dehalogenase-homologous genes in deep subseafloor sedimentary metagenomes.</title>
        <authorList>
            <person name="Kawai M."/>
            <person name="Futagami T."/>
            <person name="Toyoda A."/>
            <person name="Takaki Y."/>
            <person name="Nishi S."/>
            <person name="Hori S."/>
            <person name="Arai W."/>
            <person name="Tsubouchi T."/>
            <person name="Morono Y."/>
            <person name="Uchiyama I."/>
            <person name="Ito T."/>
            <person name="Fujiyama A."/>
            <person name="Inagaki F."/>
            <person name="Takami H."/>
        </authorList>
    </citation>
    <scope>NUCLEOTIDE SEQUENCE</scope>
    <source>
        <strain evidence="1">Expedition CK06-06</strain>
    </source>
</reference>
<gene>
    <name evidence="1" type="ORF">S01H1_55934</name>
</gene>
<evidence type="ECO:0008006" key="2">
    <source>
        <dbReference type="Google" id="ProtNLM"/>
    </source>
</evidence>
<evidence type="ECO:0000313" key="1">
    <source>
        <dbReference type="EMBL" id="GAG14978.1"/>
    </source>
</evidence>
<comment type="caution">
    <text evidence="1">The sequence shown here is derived from an EMBL/GenBank/DDBJ whole genome shotgun (WGS) entry which is preliminary data.</text>
</comment>
<dbReference type="InterPro" id="IPR015943">
    <property type="entry name" value="WD40/YVTN_repeat-like_dom_sf"/>
</dbReference>
<dbReference type="AlphaFoldDB" id="X0VRB1"/>
<dbReference type="PANTHER" id="PTHR47197">
    <property type="entry name" value="PROTEIN NIRF"/>
    <property type="match status" value="1"/>
</dbReference>